<evidence type="ECO:0000313" key="2">
    <source>
        <dbReference type="EMBL" id="OEL30361.1"/>
    </source>
</evidence>
<sequence length="305" mass="32628">MTPGCVNGVIKFVAMVGYYKNYDTKDLTLRSWTLSRDLKEWEAARPLRVEDIWASESFHERGLPQLVPSFPVVSLDEAEVVYLVLNEVDRVATVDMYGDACVEVVPKARPLLGIGGTSGDIEGSTAGADEEAAAIGDSEMPMEAIMQAMKPNPGVLDSPEISRLSMVRQMKGGVDHGLISSTDKALVVLYAGFYVPGFYTDPSNGCYLVYDASSDSLSAIPQLPDCYSITALGQGAAILSRGEGEYVLAELVATTTSKFPDAALYLCGCAPTWPKANGSGRRCASLCNLLESAEPAFTFVPLPEG</sequence>
<dbReference type="OrthoDB" id="582405at2759"/>
<dbReference type="STRING" id="888268.A0A1E5VYZ9"/>
<gene>
    <name evidence="2" type="ORF">BAE44_0008621</name>
</gene>
<name>A0A1E5VYZ9_9POAL</name>
<accession>A0A1E5VYZ9</accession>
<proteinExistence type="predicted"/>
<evidence type="ECO:0000259" key="1">
    <source>
        <dbReference type="Pfam" id="PF07762"/>
    </source>
</evidence>
<reference evidence="2 3" key="1">
    <citation type="submission" date="2016-09" db="EMBL/GenBank/DDBJ databases">
        <title>The draft genome of Dichanthelium oligosanthes: A C3 panicoid grass species.</title>
        <authorList>
            <person name="Studer A.J."/>
            <person name="Schnable J.C."/>
            <person name="Brutnell T.P."/>
        </authorList>
    </citation>
    <scope>NUCLEOTIDE SEQUENCE [LARGE SCALE GENOMIC DNA]</scope>
    <source>
        <strain evidence="3">cv. Kellogg 1175</strain>
        <tissue evidence="2">Leaf</tissue>
    </source>
</reference>
<comment type="caution">
    <text evidence="2">The sequence shown here is derived from an EMBL/GenBank/DDBJ whole genome shotgun (WGS) entry which is preliminary data.</text>
</comment>
<protein>
    <recommendedName>
        <fullName evidence="1">DUF1618 domain-containing protein</fullName>
    </recommendedName>
</protein>
<dbReference type="EMBL" id="LWDX02025834">
    <property type="protein sequence ID" value="OEL30361.1"/>
    <property type="molecule type" value="Genomic_DNA"/>
</dbReference>
<keyword evidence="3" id="KW-1185">Reference proteome</keyword>
<dbReference type="PANTHER" id="PTHR33086">
    <property type="entry name" value="OS05G0468200 PROTEIN-RELATED"/>
    <property type="match status" value="1"/>
</dbReference>
<organism evidence="2 3">
    <name type="scientific">Dichanthelium oligosanthes</name>
    <dbReference type="NCBI Taxonomy" id="888268"/>
    <lineage>
        <taxon>Eukaryota</taxon>
        <taxon>Viridiplantae</taxon>
        <taxon>Streptophyta</taxon>
        <taxon>Embryophyta</taxon>
        <taxon>Tracheophyta</taxon>
        <taxon>Spermatophyta</taxon>
        <taxon>Magnoliopsida</taxon>
        <taxon>Liliopsida</taxon>
        <taxon>Poales</taxon>
        <taxon>Poaceae</taxon>
        <taxon>PACMAD clade</taxon>
        <taxon>Panicoideae</taxon>
        <taxon>Panicodae</taxon>
        <taxon>Paniceae</taxon>
        <taxon>Dichantheliinae</taxon>
        <taxon>Dichanthelium</taxon>
    </lineage>
</organism>
<dbReference type="PANTHER" id="PTHR33086:SF62">
    <property type="entry name" value="OS01G0182100 PROTEIN"/>
    <property type="match status" value="1"/>
</dbReference>
<dbReference type="AlphaFoldDB" id="A0A1E5VYZ9"/>
<dbReference type="Proteomes" id="UP000095767">
    <property type="component" value="Unassembled WGS sequence"/>
</dbReference>
<feature type="domain" description="DUF1618" evidence="1">
    <location>
        <begin position="4"/>
        <end position="82"/>
    </location>
</feature>
<dbReference type="Pfam" id="PF07762">
    <property type="entry name" value="DUF1618"/>
    <property type="match status" value="1"/>
</dbReference>
<evidence type="ECO:0000313" key="3">
    <source>
        <dbReference type="Proteomes" id="UP000095767"/>
    </source>
</evidence>
<dbReference type="InterPro" id="IPR011676">
    <property type="entry name" value="DUF1618"/>
</dbReference>